<evidence type="ECO:0000313" key="3">
    <source>
        <dbReference type="EMBL" id="PKU25386.1"/>
    </source>
</evidence>
<dbReference type="EMBL" id="PIUM01000005">
    <property type="protein sequence ID" value="PKU25386.1"/>
    <property type="molecule type" value="Genomic_DNA"/>
</dbReference>
<protein>
    <recommendedName>
        <fullName evidence="2">EF-hand domain-containing protein</fullName>
    </recommendedName>
</protein>
<feature type="compositionally biased region" description="Gly residues" evidence="1">
    <location>
        <begin position="1"/>
        <end position="10"/>
    </location>
</feature>
<accession>A0A2N3PY94</accession>
<feature type="region of interest" description="Disordered" evidence="1">
    <location>
        <begin position="1"/>
        <end position="35"/>
    </location>
</feature>
<gene>
    <name evidence="3" type="ORF">CWS72_07290</name>
</gene>
<dbReference type="GO" id="GO:0005509">
    <property type="term" value="F:calcium ion binding"/>
    <property type="evidence" value="ECO:0007669"/>
    <property type="project" value="InterPro"/>
</dbReference>
<dbReference type="Proteomes" id="UP000233293">
    <property type="component" value="Unassembled WGS sequence"/>
</dbReference>
<feature type="compositionally biased region" description="Basic and acidic residues" evidence="1">
    <location>
        <begin position="172"/>
        <end position="185"/>
    </location>
</feature>
<evidence type="ECO:0000313" key="4">
    <source>
        <dbReference type="Proteomes" id="UP000233293"/>
    </source>
</evidence>
<dbReference type="InterPro" id="IPR011992">
    <property type="entry name" value="EF-hand-dom_pair"/>
</dbReference>
<dbReference type="AlphaFoldDB" id="A0A2N3PY94"/>
<dbReference type="InterPro" id="IPR018247">
    <property type="entry name" value="EF_Hand_1_Ca_BS"/>
</dbReference>
<proteinExistence type="predicted"/>
<dbReference type="PROSITE" id="PS00018">
    <property type="entry name" value="EF_HAND_1"/>
    <property type="match status" value="1"/>
</dbReference>
<feature type="region of interest" description="Disordered" evidence="1">
    <location>
        <begin position="93"/>
        <end position="149"/>
    </location>
</feature>
<feature type="domain" description="EF-hand" evidence="2">
    <location>
        <begin position="46"/>
        <end position="63"/>
    </location>
</feature>
<comment type="caution">
    <text evidence="3">The sequence shown here is derived from an EMBL/GenBank/DDBJ whole genome shotgun (WGS) entry which is preliminary data.</text>
</comment>
<reference evidence="4" key="1">
    <citation type="submission" date="2017-12" db="EMBL/GenBank/DDBJ databases">
        <title>Draft genome sequence of Telmatospirillum siberiense 26-4b1T, an acidotolerant peatland alphaproteobacterium potentially involved in sulfur cycling.</title>
        <authorList>
            <person name="Hausmann B."/>
            <person name="Pjevac P."/>
            <person name="Schreck K."/>
            <person name="Herbold C.W."/>
            <person name="Daims H."/>
            <person name="Wagner M."/>
            <person name="Pester M."/>
            <person name="Loy A."/>
        </authorList>
    </citation>
    <scope>NUCLEOTIDE SEQUENCE [LARGE SCALE GENOMIC DNA]</scope>
    <source>
        <strain evidence="4">26-4b1</strain>
    </source>
</reference>
<dbReference type="Gene3D" id="1.10.238.10">
    <property type="entry name" value="EF-hand"/>
    <property type="match status" value="1"/>
</dbReference>
<feature type="region of interest" description="Disordered" evidence="1">
    <location>
        <begin position="172"/>
        <end position="198"/>
    </location>
</feature>
<dbReference type="Pfam" id="PF13202">
    <property type="entry name" value="EF-hand_5"/>
    <property type="match status" value="1"/>
</dbReference>
<dbReference type="SUPFAM" id="SSF47473">
    <property type="entry name" value="EF-hand"/>
    <property type="match status" value="1"/>
</dbReference>
<dbReference type="InterPro" id="IPR002048">
    <property type="entry name" value="EF_hand_dom"/>
</dbReference>
<name>A0A2N3PY94_9PROT</name>
<evidence type="ECO:0000259" key="2">
    <source>
        <dbReference type="Pfam" id="PF13202"/>
    </source>
</evidence>
<sequence>MDGCRGGSRPPGGDQPSLSIQFSPNAEPLSGGLLGRPKCEDALSGWFDRTDINHDGVIDHDEFLADARRQFDRMDIHHAGYVTALDLSEFRAPYEAAPTDEGVPPDAAGQRGGQAGGSGERRGPGGRSDSGRGPQQRGPSVDTRADPVMSADKTLSFKVTLQDFLNQAEENFRGLDHNHDGRITRETVTGSCKASEKK</sequence>
<keyword evidence="4" id="KW-1185">Reference proteome</keyword>
<evidence type="ECO:0000256" key="1">
    <source>
        <dbReference type="SAM" id="MobiDB-lite"/>
    </source>
</evidence>
<organism evidence="3 4">
    <name type="scientific">Telmatospirillum siberiense</name>
    <dbReference type="NCBI Taxonomy" id="382514"/>
    <lineage>
        <taxon>Bacteria</taxon>
        <taxon>Pseudomonadati</taxon>
        <taxon>Pseudomonadota</taxon>
        <taxon>Alphaproteobacteria</taxon>
        <taxon>Rhodospirillales</taxon>
        <taxon>Rhodospirillaceae</taxon>
        <taxon>Telmatospirillum</taxon>
    </lineage>
</organism>